<dbReference type="SUPFAM" id="SSF53623">
    <property type="entry name" value="MurD-like peptide ligases, catalytic domain"/>
    <property type="match status" value="1"/>
</dbReference>
<evidence type="ECO:0000259" key="16">
    <source>
        <dbReference type="Pfam" id="PF02875"/>
    </source>
</evidence>
<dbReference type="GO" id="GO:0051301">
    <property type="term" value="P:cell division"/>
    <property type="evidence" value="ECO:0007669"/>
    <property type="project" value="UniProtKB-KW"/>
</dbReference>
<dbReference type="Gene3D" id="3.40.50.720">
    <property type="entry name" value="NAD(P)-binding Rossmann-like Domain"/>
    <property type="match status" value="1"/>
</dbReference>
<evidence type="ECO:0000256" key="12">
    <source>
        <dbReference type="ARBA" id="ARBA00023316"/>
    </source>
</evidence>
<evidence type="ECO:0000256" key="10">
    <source>
        <dbReference type="ARBA" id="ARBA00022984"/>
    </source>
</evidence>
<dbReference type="SUPFAM" id="SSF53244">
    <property type="entry name" value="MurD-like peptide ligases, peptide-binding domain"/>
    <property type="match status" value="1"/>
</dbReference>
<gene>
    <name evidence="14 18" type="primary">murC</name>
    <name evidence="18" type="ORF">DWX20_05270</name>
</gene>
<dbReference type="EMBL" id="QRWX01000002">
    <property type="protein sequence ID" value="RGT56219.1"/>
    <property type="molecule type" value="Genomic_DNA"/>
</dbReference>
<protein>
    <recommendedName>
        <fullName evidence="3 14">UDP-N-acetylmuramate--L-alanine ligase</fullName>
        <ecNumber evidence="3 14">6.3.2.8</ecNumber>
    </recommendedName>
    <alternativeName>
        <fullName evidence="14">UDP-N-acetylmuramoyl-L-alanine synthetase</fullName>
    </alternativeName>
</protein>
<keyword evidence="10 14" id="KW-0573">Peptidoglycan synthesis</keyword>
<keyword evidence="5 14" id="KW-0436">Ligase</keyword>
<feature type="domain" description="Mur ligase C-terminal" evidence="16">
    <location>
        <begin position="319"/>
        <end position="448"/>
    </location>
</feature>
<dbReference type="InterPro" id="IPR050061">
    <property type="entry name" value="MurCDEF_pg_biosynth"/>
</dbReference>
<evidence type="ECO:0000313" key="18">
    <source>
        <dbReference type="EMBL" id="RGT56219.1"/>
    </source>
</evidence>
<evidence type="ECO:0000256" key="11">
    <source>
        <dbReference type="ARBA" id="ARBA00023306"/>
    </source>
</evidence>
<evidence type="ECO:0000259" key="17">
    <source>
        <dbReference type="Pfam" id="PF08245"/>
    </source>
</evidence>
<dbReference type="GO" id="GO:0008763">
    <property type="term" value="F:UDP-N-acetylmuramate-L-alanine ligase activity"/>
    <property type="evidence" value="ECO:0007669"/>
    <property type="project" value="UniProtKB-UniRule"/>
</dbReference>
<dbReference type="Gene3D" id="3.40.1190.10">
    <property type="entry name" value="Mur-like, catalytic domain"/>
    <property type="match status" value="1"/>
</dbReference>
<keyword evidence="7 14" id="KW-0547">Nucleotide-binding</keyword>
<evidence type="ECO:0000256" key="9">
    <source>
        <dbReference type="ARBA" id="ARBA00022960"/>
    </source>
</evidence>
<comment type="function">
    <text evidence="14">Cell wall formation.</text>
</comment>
<dbReference type="PANTHER" id="PTHR43445">
    <property type="entry name" value="UDP-N-ACETYLMURAMATE--L-ALANINE LIGASE-RELATED"/>
    <property type="match status" value="1"/>
</dbReference>
<dbReference type="EC" id="6.3.2.8" evidence="3 14"/>
<evidence type="ECO:0000256" key="14">
    <source>
        <dbReference type="HAMAP-Rule" id="MF_00046"/>
    </source>
</evidence>
<dbReference type="Pfam" id="PF02875">
    <property type="entry name" value="Mur_ligase_C"/>
    <property type="match status" value="1"/>
</dbReference>
<dbReference type="InterPro" id="IPR000713">
    <property type="entry name" value="Mur_ligase_N"/>
</dbReference>
<evidence type="ECO:0000256" key="13">
    <source>
        <dbReference type="ARBA" id="ARBA00047833"/>
    </source>
</evidence>
<dbReference type="RefSeq" id="WP_118764753.1">
    <property type="nucleotide sequence ID" value="NZ_CABJCF010000002.1"/>
</dbReference>
<accession>A0A412PF22</accession>
<evidence type="ECO:0000256" key="2">
    <source>
        <dbReference type="ARBA" id="ARBA00004752"/>
    </source>
</evidence>
<dbReference type="UniPathway" id="UPA00219"/>
<dbReference type="PANTHER" id="PTHR43445:SF3">
    <property type="entry name" value="UDP-N-ACETYLMURAMATE--L-ALANINE LIGASE"/>
    <property type="match status" value="1"/>
</dbReference>
<feature type="domain" description="Mur ligase central" evidence="17">
    <location>
        <begin position="119"/>
        <end position="297"/>
    </location>
</feature>
<dbReference type="InterPro" id="IPR004101">
    <property type="entry name" value="Mur_ligase_C"/>
</dbReference>
<comment type="pathway">
    <text evidence="2 14">Cell wall biogenesis; peptidoglycan biosynthesis.</text>
</comment>
<keyword evidence="11 14" id="KW-0131">Cell cycle</keyword>
<evidence type="ECO:0000259" key="15">
    <source>
        <dbReference type="Pfam" id="PF01225"/>
    </source>
</evidence>
<evidence type="ECO:0000256" key="1">
    <source>
        <dbReference type="ARBA" id="ARBA00004496"/>
    </source>
</evidence>
<keyword evidence="4 14" id="KW-0963">Cytoplasm</keyword>
<name>A0A412PF22_9FIRM</name>
<dbReference type="GO" id="GO:0071555">
    <property type="term" value="P:cell wall organization"/>
    <property type="evidence" value="ECO:0007669"/>
    <property type="project" value="UniProtKB-KW"/>
</dbReference>
<reference evidence="18 19" key="1">
    <citation type="submission" date="2018-08" db="EMBL/GenBank/DDBJ databases">
        <title>A genome reference for cultivated species of the human gut microbiota.</title>
        <authorList>
            <person name="Zou Y."/>
            <person name="Xue W."/>
            <person name="Luo G."/>
        </authorList>
    </citation>
    <scope>NUCLEOTIDE SEQUENCE [LARGE SCALE GENOMIC DNA]</scope>
    <source>
        <strain evidence="18 19">AF18-46</strain>
    </source>
</reference>
<dbReference type="HAMAP" id="MF_00046">
    <property type="entry name" value="MurC"/>
    <property type="match status" value="1"/>
</dbReference>
<comment type="subcellular location">
    <subcellularLocation>
        <location evidence="1 14">Cytoplasm</location>
    </subcellularLocation>
</comment>
<sequence>MERYTLDFNKPVHIFFIGIGGISMSGLAKVLADRGFQVSGSDNHETELTKMLEQHGAKVFYGGQKAENITDDIDVVVYTAAIHPDNPEYVSSVEKKIPMMTRAELLGELMENYKHSIAVSGTHGKTTTTSMLSYILMAANTDPTISLGGMLAHIGGNIRVGRGQTFLTEACEYTNSFLELKPLVGIILNVEADHLDFFKDLDDIRLSFRRFASGIKEGGTLVINHSIQDKEYIIGDFKGTVITFGEDGDMHARNIVYDALGNPGFEVYYKDEKLGDVQLLVPGKHNVDNALAAIATAYSIGIDFAAIKQGLVSYSGVDRRFQYKGKCNGATVIDDYAHHPQEIEATLNAAKHYPHKKLYVVFQPHTYSRTIALLPEFAKALENADVVILAEIYAAREVNTTGVSAEDISKLMNQSKVTSFYLPTFEEIVDYLRSHLEEGDLCITMGAGNVTDIGPKLVK</sequence>
<dbReference type="AlphaFoldDB" id="A0A412PF22"/>
<keyword evidence="9 14" id="KW-0133">Cell shape</keyword>
<keyword evidence="12 14" id="KW-0961">Cell wall biogenesis/degradation</keyword>
<evidence type="ECO:0000256" key="7">
    <source>
        <dbReference type="ARBA" id="ARBA00022741"/>
    </source>
</evidence>
<evidence type="ECO:0000256" key="4">
    <source>
        <dbReference type="ARBA" id="ARBA00022490"/>
    </source>
</evidence>
<dbReference type="GO" id="GO:0005524">
    <property type="term" value="F:ATP binding"/>
    <property type="evidence" value="ECO:0007669"/>
    <property type="project" value="UniProtKB-UniRule"/>
</dbReference>
<dbReference type="Pfam" id="PF01225">
    <property type="entry name" value="Mur_ligase"/>
    <property type="match status" value="1"/>
</dbReference>
<dbReference type="Pfam" id="PF08245">
    <property type="entry name" value="Mur_ligase_M"/>
    <property type="match status" value="1"/>
</dbReference>
<dbReference type="Gene3D" id="3.90.190.20">
    <property type="entry name" value="Mur ligase, C-terminal domain"/>
    <property type="match status" value="1"/>
</dbReference>
<evidence type="ECO:0000256" key="5">
    <source>
        <dbReference type="ARBA" id="ARBA00022598"/>
    </source>
</evidence>
<feature type="binding site" evidence="14">
    <location>
        <begin position="121"/>
        <end position="127"/>
    </location>
    <ligand>
        <name>ATP</name>
        <dbReference type="ChEBI" id="CHEBI:30616"/>
    </ligand>
</feature>
<evidence type="ECO:0000313" key="19">
    <source>
        <dbReference type="Proteomes" id="UP000284731"/>
    </source>
</evidence>
<proteinExistence type="inferred from homology"/>
<keyword evidence="8 14" id="KW-0067">ATP-binding</keyword>
<evidence type="ECO:0000256" key="3">
    <source>
        <dbReference type="ARBA" id="ARBA00012211"/>
    </source>
</evidence>
<dbReference type="InterPro" id="IPR036615">
    <property type="entry name" value="Mur_ligase_C_dom_sf"/>
</dbReference>
<comment type="caution">
    <text evidence="18">The sequence shown here is derived from an EMBL/GenBank/DDBJ whole genome shotgun (WGS) entry which is preliminary data.</text>
</comment>
<dbReference type="InterPro" id="IPR013221">
    <property type="entry name" value="Mur_ligase_cen"/>
</dbReference>
<organism evidence="18 19">
    <name type="scientific">Solobacterium moorei</name>
    <dbReference type="NCBI Taxonomy" id="102148"/>
    <lineage>
        <taxon>Bacteria</taxon>
        <taxon>Bacillati</taxon>
        <taxon>Bacillota</taxon>
        <taxon>Erysipelotrichia</taxon>
        <taxon>Erysipelotrichales</taxon>
        <taxon>Erysipelotrichaceae</taxon>
        <taxon>Solobacterium</taxon>
    </lineage>
</organism>
<dbReference type="InterPro" id="IPR036565">
    <property type="entry name" value="Mur-like_cat_sf"/>
</dbReference>
<dbReference type="GO" id="GO:0009252">
    <property type="term" value="P:peptidoglycan biosynthetic process"/>
    <property type="evidence" value="ECO:0007669"/>
    <property type="project" value="UniProtKB-UniRule"/>
</dbReference>
<dbReference type="GO" id="GO:0005737">
    <property type="term" value="C:cytoplasm"/>
    <property type="evidence" value="ECO:0007669"/>
    <property type="project" value="UniProtKB-SubCell"/>
</dbReference>
<feature type="domain" description="Mur ligase N-terminal catalytic" evidence="15">
    <location>
        <begin position="13"/>
        <end position="113"/>
    </location>
</feature>
<dbReference type="GO" id="GO:0008360">
    <property type="term" value="P:regulation of cell shape"/>
    <property type="evidence" value="ECO:0007669"/>
    <property type="project" value="UniProtKB-KW"/>
</dbReference>
<dbReference type="InterPro" id="IPR005758">
    <property type="entry name" value="UDP-N-AcMur_Ala_ligase_MurC"/>
</dbReference>
<comment type="similarity">
    <text evidence="14">Belongs to the MurCDEF family.</text>
</comment>
<dbReference type="NCBIfam" id="TIGR01082">
    <property type="entry name" value="murC"/>
    <property type="match status" value="1"/>
</dbReference>
<dbReference type="Proteomes" id="UP000284731">
    <property type="component" value="Unassembled WGS sequence"/>
</dbReference>
<evidence type="ECO:0000256" key="8">
    <source>
        <dbReference type="ARBA" id="ARBA00022840"/>
    </source>
</evidence>
<dbReference type="SUPFAM" id="SSF51984">
    <property type="entry name" value="MurCD N-terminal domain"/>
    <property type="match status" value="1"/>
</dbReference>
<keyword evidence="6 14" id="KW-0132">Cell division</keyword>
<evidence type="ECO:0000256" key="6">
    <source>
        <dbReference type="ARBA" id="ARBA00022618"/>
    </source>
</evidence>
<comment type="catalytic activity">
    <reaction evidence="13 14">
        <text>UDP-N-acetyl-alpha-D-muramate + L-alanine + ATP = UDP-N-acetyl-alpha-D-muramoyl-L-alanine + ADP + phosphate + H(+)</text>
        <dbReference type="Rhea" id="RHEA:23372"/>
        <dbReference type="ChEBI" id="CHEBI:15378"/>
        <dbReference type="ChEBI" id="CHEBI:30616"/>
        <dbReference type="ChEBI" id="CHEBI:43474"/>
        <dbReference type="ChEBI" id="CHEBI:57972"/>
        <dbReference type="ChEBI" id="CHEBI:70757"/>
        <dbReference type="ChEBI" id="CHEBI:83898"/>
        <dbReference type="ChEBI" id="CHEBI:456216"/>
        <dbReference type="EC" id="6.3.2.8"/>
    </reaction>
</comment>